<evidence type="ECO:0000256" key="8">
    <source>
        <dbReference type="ARBA" id="ARBA00023012"/>
    </source>
</evidence>
<feature type="domain" description="Histidine kinase/HSP90-like ATPase" evidence="10">
    <location>
        <begin position="297"/>
        <end position="388"/>
    </location>
</feature>
<gene>
    <name evidence="11" type="ORF">AVDCRST_MAG61-1228</name>
</gene>
<keyword evidence="3" id="KW-0597">Phosphoprotein</keyword>
<dbReference type="PANTHER" id="PTHR24421:SF10">
    <property type="entry name" value="NITRATE_NITRITE SENSOR PROTEIN NARQ"/>
    <property type="match status" value="1"/>
</dbReference>
<dbReference type="EC" id="2.7.13.3" evidence="2"/>
<dbReference type="InterPro" id="IPR055558">
    <property type="entry name" value="DUF7134"/>
</dbReference>
<keyword evidence="9" id="KW-1133">Transmembrane helix</keyword>
<feature type="transmembrane region" description="Helical" evidence="9">
    <location>
        <begin position="57"/>
        <end position="76"/>
    </location>
</feature>
<organism evidence="11">
    <name type="scientific">uncultured Friedmanniella sp</name>
    <dbReference type="NCBI Taxonomy" id="335381"/>
    <lineage>
        <taxon>Bacteria</taxon>
        <taxon>Bacillati</taxon>
        <taxon>Actinomycetota</taxon>
        <taxon>Actinomycetes</taxon>
        <taxon>Propionibacteriales</taxon>
        <taxon>Nocardioidaceae</taxon>
        <taxon>Friedmanniella</taxon>
        <taxon>environmental samples</taxon>
    </lineage>
</organism>
<keyword evidence="8" id="KW-0902">Two-component regulatory system</keyword>
<evidence type="ECO:0000256" key="4">
    <source>
        <dbReference type="ARBA" id="ARBA00022679"/>
    </source>
</evidence>
<comment type="catalytic activity">
    <reaction evidence="1">
        <text>ATP + protein L-histidine = ADP + protein N-phospho-L-histidine.</text>
        <dbReference type="EC" id="2.7.13.3"/>
    </reaction>
</comment>
<evidence type="ECO:0000256" key="5">
    <source>
        <dbReference type="ARBA" id="ARBA00022741"/>
    </source>
</evidence>
<dbReference type="Gene3D" id="1.20.5.1930">
    <property type="match status" value="1"/>
</dbReference>
<feature type="transmembrane region" description="Helical" evidence="9">
    <location>
        <begin position="7"/>
        <end position="27"/>
    </location>
</feature>
<dbReference type="SMART" id="SM00387">
    <property type="entry name" value="HATPase_c"/>
    <property type="match status" value="1"/>
</dbReference>
<dbReference type="EMBL" id="CADCTT010000175">
    <property type="protein sequence ID" value="CAA9303407.1"/>
    <property type="molecule type" value="Genomic_DNA"/>
</dbReference>
<evidence type="ECO:0000256" key="6">
    <source>
        <dbReference type="ARBA" id="ARBA00022777"/>
    </source>
</evidence>
<dbReference type="GO" id="GO:0000155">
    <property type="term" value="F:phosphorelay sensor kinase activity"/>
    <property type="evidence" value="ECO:0007669"/>
    <property type="project" value="InterPro"/>
</dbReference>
<evidence type="ECO:0000256" key="7">
    <source>
        <dbReference type="ARBA" id="ARBA00022840"/>
    </source>
</evidence>
<keyword evidence="9" id="KW-0812">Transmembrane</keyword>
<dbReference type="Pfam" id="PF23539">
    <property type="entry name" value="DUF7134"/>
    <property type="match status" value="1"/>
</dbReference>
<dbReference type="Pfam" id="PF07730">
    <property type="entry name" value="HisKA_3"/>
    <property type="match status" value="1"/>
</dbReference>
<reference evidence="11" key="1">
    <citation type="submission" date="2020-02" db="EMBL/GenBank/DDBJ databases">
        <authorList>
            <person name="Meier V. D."/>
        </authorList>
    </citation>
    <scope>NUCLEOTIDE SEQUENCE</scope>
    <source>
        <strain evidence="11">AVDCRST_MAG61</strain>
    </source>
</reference>
<dbReference type="GO" id="GO:0046983">
    <property type="term" value="F:protein dimerization activity"/>
    <property type="evidence" value="ECO:0007669"/>
    <property type="project" value="InterPro"/>
</dbReference>
<sequence length="391" mass="41161">MRRPQVTVVAEVALIVALAVSAVWQVWSWPPAGVEGGRTAHAVLAAAATLPLLARRIHATLVLAVVVVAAMVQYELGGGLGQPFFAVLLALYSIGAHAPAPQTYLGPAVVAVQVLALDLPRLRRGDPVDEVVPAWFILVGLWAFGRWMRHRRGESAALAERARAAEDAAEARAAQAVNDERARIGRELHDLVAHSMGVIVIQAQGAQRALDREPDRVRSALSAIESTGRGGLGELRRLLGLLHTPSTDNGDAGGDAAVPTAPQPRLDQLPALVVQVREAGLPVDLRIDGEVRPLSAGLELSAYRVVQESLTNVLKHAGPATAEVRVSYLRNGLHISVHDSGAGPRPGFSTGHGLVGMRQRVALYGGSLEVEGAPGSGFAVHARLPIDGEQA</sequence>
<accession>A0A6J4KEB1</accession>
<dbReference type="AlphaFoldDB" id="A0A6J4KEB1"/>
<keyword evidence="9" id="KW-0472">Membrane</keyword>
<evidence type="ECO:0000259" key="10">
    <source>
        <dbReference type="SMART" id="SM00387"/>
    </source>
</evidence>
<keyword evidence="6 11" id="KW-0418">Kinase</keyword>
<dbReference type="PANTHER" id="PTHR24421">
    <property type="entry name" value="NITRATE/NITRITE SENSOR PROTEIN NARX-RELATED"/>
    <property type="match status" value="1"/>
</dbReference>
<dbReference type="CDD" id="cd16917">
    <property type="entry name" value="HATPase_UhpB-NarQ-NarX-like"/>
    <property type="match status" value="1"/>
</dbReference>
<keyword evidence="7" id="KW-0067">ATP-binding</keyword>
<proteinExistence type="predicted"/>
<dbReference type="SUPFAM" id="SSF55874">
    <property type="entry name" value="ATPase domain of HSP90 chaperone/DNA topoisomerase II/histidine kinase"/>
    <property type="match status" value="1"/>
</dbReference>
<evidence type="ECO:0000256" key="9">
    <source>
        <dbReference type="SAM" id="Phobius"/>
    </source>
</evidence>
<feature type="transmembrane region" description="Helical" evidence="9">
    <location>
        <begin position="83"/>
        <end position="100"/>
    </location>
</feature>
<dbReference type="GO" id="GO:0005524">
    <property type="term" value="F:ATP binding"/>
    <property type="evidence" value="ECO:0007669"/>
    <property type="project" value="UniProtKB-KW"/>
</dbReference>
<evidence type="ECO:0000256" key="3">
    <source>
        <dbReference type="ARBA" id="ARBA00022553"/>
    </source>
</evidence>
<protein>
    <recommendedName>
        <fullName evidence="2">histidine kinase</fullName>
        <ecNumber evidence="2">2.7.13.3</ecNumber>
    </recommendedName>
</protein>
<name>A0A6J4KEB1_9ACTN</name>
<dbReference type="InterPro" id="IPR050482">
    <property type="entry name" value="Sensor_HK_TwoCompSys"/>
</dbReference>
<keyword evidence="4" id="KW-0808">Transferase</keyword>
<dbReference type="Pfam" id="PF02518">
    <property type="entry name" value="HATPase_c"/>
    <property type="match status" value="1"/>
</dbReference>
<dbReference type="Gene3D" id="3.30.565.10">
    <property type="entry name" value="Histidine kinase-like ATPase, C-terminal domain"/>
    <property type="match status" value="1"/>
</dbReference>
<evidence type="ECO:0000256" key="2">
    <source>
        <dbReference type="ARBA" id="ARBA00012438"/>
    </source>
</evidence>
<keyword evidence="5" id="KW-0547">Nucleotide-binding</keyword>
<evidence type="ECO:0000256" key="1">
    <source>
        <dbReference type="ARBA" id="ARBA00000085"/>
    </source>
</evidence>
<dbReference type="InterPro" id="IPR036890">
    <property type="entry name" value="HATPase_C_sf"/>
</dbReference>
<evidence type="ECO:0000313" key="11">
    <source>
        <dbReference type="EMBL" id="CAA9303407.1"/>
    </source>
</evidence>
<feature type="transmembrane region" description="Helical" evidence="9">
    <location>
        <begin position="131"/>
        <end position="148"/>
    </location>
</feature>
<dbReference type="InterPro" id="IPR003594">
    <property type="entry name" value="HATPase_dom"/>
</dbReference>
<dbReference type="InterPro" id="IPR011712">
    <property type="entry name" value="Sig_transdc_His_kin_sub3_dim/P"/>
</dbReference>
<dbReference type="GO" id="GO:0016020">
    <property type="term" value="C:membrane"/>
    <property type="evidence" value="ECO:0007669"/>
    <property type="project" value="InterPro"/>
</dbReference>